<evidence type="ECO:0000259" key="4">
    <source>
        <dbReference type="Pfam" id="PF01212"/>
    </source>
</evidence>
<evidence type="ECO:0000256" key="3">
    <source>
        <dbReference type="ARBA" id="ARBA00022898"/>
    </source>
</evidence>
<evidence type="ECO:0000313" key="5">
    <source>
        <dbReference type="EMBL" id="BDB53043.1"/>
    </source>
</evidence>
<feature type="domain" description="Aromatic amino acid beta-eliminating lyase/threonine aldolase" evidence="4">
    <location>
        <begin position="4"/>
        <end position="286"/>
    </location>
</feature>
<evidence type="ECO:0000256" key="1">
    <source>
        <dbReference type="ARBA" id="ARBA00001933"/>
    </source>
</evidence>
<dbReference type="Proteomes" id="UP001319865">
    <property type="component" value="Chromosome"/>
</dbReference>
<dbReference type="NCBIfam" id="NF041359">
    <property type="entry name" value="GntG_guanitoxin"/>
    <property type="match status" value="1"/>
</dbReference>
<dbReference type="InterPro" id="IPR015422">
    <property type="entry name" value="PyrdxlP-dep_Trfase_small"/>
</dbReference>
<sequence>MEINLVSDTITKPTHEMLQYMFNAVVGDDVYKQDPTVIELEAKVAALFGMEAGLFFPSGTMANQTAIKLHTQPGEQLIADKYAHVYNYEGGGVSFNSGVSCCLLNGNRGMITAAQVKSAINDPEFYHSPLTSLVCVENTTNKGGGACYELEDLRQIKQVCVDYNLKFHLDGARIWNALVTKNQDPKEFGKLFDTISVCLSKGLGAPIGSVLLADKKTIHRALRVRKIFGGGMRQVGYLAAAGIYALDHNIERLADDHRRAKELAAVLERKDWVASVEPVETNILIFSLAPQVNESQFMEILKQKNILISSMGQGKLRIVTHLDYREVMHTYVLETLEKLTL</sequence>
<comment type="cofactor">
    <cofactor evidence="1">
        <name>pyridoxal 5'-phosphate</name>
        <dbReference type="ChEBI" id="CHEBI:597326"/>
    </cofactor>
</comment>
<keyword evidence="6" id="KW-1185">Reference proteome</keyword>
<name>A0ABM7V288_9FLAO</name>
<dbReference type="PANTHER" id="PTHR48097:SF9">
    <property type="entry name" value="L-THREONINE ALDOLASE"/>
    <property type="match status" value="1"/>
</dbReference>
<dbReference type="InterPro" id="IPR015421">
    <property type="entry name" value="PyrdxlP-dep_Trfase_major"/>
</dbReference>
<organism evidence="5 6">
    <name type="scientific">Flavobacterium ammonificans</name>
    <dbReference type="NCBI Taxonomy" id="1751056"/>
    <lineage>
        <taxon>Bacteria</taxon>
        <taxon>Pseudomonadati</taxon>
        <taxon>Bacteroidota</taxon>
        <taxon>Flavobacteriia</taxon>
        <taxon>Flavobacteriales</taxon>
        <taxon>Flavobacteriaceae</taxon>
        <taxon>Flavobacterium</taxon>
    </lineage>
</organism>
<keyword evidence="3" id="KW-0663">Pyridoxal phosphate</keyword>
<dbReference type="PANTHER" id="PTHR48097">
    <property type="entry name" value="L-THREONINE ALDOLASE-RELATED"/>
    <property type="match status" value="1"/>
</dbReference>
<dbReference type="Pfam" id="PF01212">
    <property type="entry name" value="Beta_elim_lyase"/>
    <property type="match status" value="1"/>
</dbReference>
<dbReference type="InterPro" id="IPR001597">
    <property type="entry name" value="ArAA_b-elim_lyase/Thr_aldolase"/>
</dbReference>
<evidence type="ECO:0000313" key="6">
    <source>
        <dbReference type="Proteomes" id="UP001319865"/>
    </source>
</evidence>
<comment type="similarity">
    <text evidence="2">Belongs to the threonine aldolase family.</text>
</comment>
<dbReference type="InterPro" id="IPR015424">
    <property type="entry name" value="PyrdxlP-dep_Trfase"/>
</dbReference>
<dbReference type="Gene3D" id="3.40.640.10">
    <property type="entry name" value="Type I PLP-dependent aspartate aminotransferase-like (Major domain)"/>
    <property type="match status" value="1"/>
</dbReference>
<reference evidence="5 6" key="2">
    <citation type="journal article" date="2022" name="Microorganisms">
        <title>Complete Genome Sequences of Two Flavobacterium ammonificans Strains and a Flavobacterium ammoniigenes Strain of Ammonifying Bacterioplankton Isolated from Surface River Water.</title>
        <authorList>
            <person name="Suda W."/>
            <person name="Ogata Y."/>
            <person name="Shindo C."/>
            <person name="Watanabe K."/>
        </authorList>
    </citation>
    <scope>NUCLEOTIDE SEQUENCE [LARGE SCALE GENOMIC DNA]</scope>
    <source>
        <strain evidence="5 6">GENT11</strain>
    </source>
</reference>
<gene>
    <name evidence="5" type="primary">ltaE</name>
    <name evidence="5" type="ORF">GENT11_13550</name>
</gene>
<proteinExistence type="inferred from homology"/>
<dbReference type="InterPro" id="IPR023603">
    <property type="entry name" value="Low_specificity_L-TA-like"/>
</dbReference>
<evidence type="ECO:0000256" key="2">
    <source>
        <dbReference type="ARBA" id="ARBA00006966"/>
    </source>
</evidence>
<dbReference type="SUPFAM" id="SSF53383">
    <property type="entry name" value="PLP-dependent transferases"/>
    <property type="match status" value="1"/>
</dbReference>
<dbReference type="Gene3D" id="3.90.1150.10">
    <property type="entry name" value="Aspartate Aminotransferase, domain 1"/>
    <property type="match status" value="1"/>
</dbReference>
<reference evidence="5 6" key="1">
    <citation type="journal article" date="2022" name="Int. J. Syst. Evol. Microbiol.">
        <title>Flavobacterium ammonificans sp. nov. and Flavobacterium ammoniigenes sp. nov., ammonifying bacteria isolated from surface river water.</title>
        <authorList>
            <person name="Watanabe K."/>
            <person name="Kitamura T."/>
            <person name="Ogata Y."/>
            <person name="Shindo C."/>
            <person name="Suda W."/>
        </authorList>
    </citation>
    <scope>NUCLEOTIDE SEQUENCE [LARGE SCALE GENOMIC DNA]</scope>
    <source>
        <strain evidence="5 6">GENT11</strain>
    </source>
</reference>
<dbReference type="PIRSF" id="PIRSF017617">
    <property type="entry name" value="Thr_aldolase"/>
    <property type="match status" value="1"/>
</dbReference>
<dbReference type="EMBL" id="AP025183">
    <property type="protein sequence ID" value="BDB53043.1"/>
    <property type="molecule type" value="Genomic_DNA"/>
</dbReference>
<accession>A0ABM7V288</accession>
<protein>
    <submittedName>
        <fullName evidence="5">Threonine aldolase</fullName>
    </submittedName>
</protein>
<dbReference type="RefSeq" id="WP_229329095.1">
    <property type="nucleotide sequence ID" value="NZ_AP025183.1"/>
</dbReference>